<evidence type="ECO:0000313" key="4">
    <source>
        <dbReference type="Proteomes" id="UP000054560"/>
    </source>
</evidence>
<reference evidence="3 4" key="1">
    <citation type="submission" date="2011-02" db="EMBL/GenBank/DDBJ databases">
        <title>The Genome Sequence of Sphaeroforma arctica JP610.</title>
        <authorList>
            <consortium name="The Broad Institute Genome Sequencing Platform"/>
            <person name="Russ C."/>
            <person name="Cuomo C."/>
            <person name="Young S.K."/>
            <person name="Zeng Q."/>
            <person name="Gargeya S."/>
            <person name="Alvarado L."/>
            <person name="Berlin A."/>
            <person name="Chapman S.B."/>
            <person name="Chen Z."/>
            <person name="Freedman E."/>
            <person name="Gellesch M."/>
            <person name="Goldberg J."/>
            <person name="Griggs A."/>
            <person name="Gujja S."/>
            <person name="Heilman E."/>
            <person name="Heiman D."/>
            <person name="Howarth C."/>
            <person name="Mehta T."/>
            <person name="Neiman D."/>
            <person name="Pearson M."/>
            <person name="Roberts A."/>
            <person name="Saif S."/>
            <person name="Shea T."/>
            <person name="Shenoy N."/>
            <person name="Sisk P."/>
            <person name="Stolte C."/>
            <person name="Sykes S."/>
            <person name="White J."/>
            <person name="Yandava C."/>
            <person name="Burger G."/>
            <person name="Gray M.W."/>
            <person name="Holland P.W.H."/>
            <person name="King N."/>
            <person name="Lang F.B.F."/>
            <person name="Roger A.J."/>
            <person name="Ruiz-Trillo I."/>
            <person name="Haas B."/>
            <person name="Nusbaum C."/>
            <person name="Birren B."/>
        </authorList>
    </citation>
    <scope>NUCLEOTIDE SEQUENCE [LARGE SCALE GENOMIC DNA]</scope>
    <source>
        <strain evidence="3 4">JP610</strain>
    </source>
</reference>
<dbReference type="Proteomes" id="UP000054560">
    <property type="component" value="Unassembled WGS sequence"/>
</dbReference>
<comment type="subunit">
    <text evidence="2">Component of the endosomal sorting complex required for transport II (ESCRT-II).</text>
</comment>
<proteinExistence type="inferred from homology"/>
<evidence type="ECO:0000256" key="1">
    <source>
        <dbReference type="ARBA" id="ARBA00009834"/>
    </source>
</evidence>
<comment type="function">
    <text evidence="2">Component of the endosomal sorting complex required for transport II (ESCRT-II), which is required for multivesicular body (MVB) formation and sorting of endosomal cargo proteins into MVBs.</text>
</comment>
<comment type="similarity">
    <text evidence="1 2">Belongs to the SNF8 family.</text>
</comment>
<gene>
    <name evidence="3" type="ORF">SARC_04418</name>
</gene>
<dbReference type="InterPro" id="IPR036388">
    <property type="entry name" value="WH-like_DNA-bd_sf"/>
</dbReference>
<dbReference type="FunFam" id="1.10.10.10:FF:000085">
    <property type="entry name" value="Vacuolar-sorting protein SNF8"/>
    <property type="match status" value="1"/>
</dbReference>
<evidence type="ECO:0000313" key="3">
    <source>
        <dbReference type="EMBL" id="KNC83322.1"/>
    </source>
</evidence>
<dbReference type="PANTHER" id="PTHR12806:SF0">
    <property type="entry name" value="VACUOLAR-SORTING PROTEIN SNF8"/>
    <property type="match status" value="1"/>
</dbReference>
<dbReference type="RefSeq" id="XP_014157224.1">
    <property type="nucleotide sequence ID" value="XM_014301749.1"/>
</dbReference>
<dbReference type="GO" id="GO:0000814">
    <property type="term" value="C:ESCRT II complex"/>
    <property type="evidence" value="ECO:0007669"/>
    <property type="project" value="UniProtKB-UniRule"/>
</dbReference>
<dbReference type="AlphaFoldDB" id="A0A0L0G2G0"/>
<dbReference type="InterPro" id="IPR016689">
    <property type="entry name" value="ESCRT-2_cplx_Snf8"/>
</dbReference>
<evidence type="ECO:0000256" key="2">
    <source>
        <dbReference type="PIRNR" id="PIRNR017215"/>
    </source>
</evidence>
<organism evidence="3 4">
    <name type="scientific">Sphaeroforma arctica JP610</name>
    <dbReference type="NCBI Taxonomy" id="667725"/>
    <lineage>
        <taxon>Eukaryota</taxon>
        <taxon>Ichthyosporea</taxon>
        <taxon>Ichthyophonida</taxon>
        <taxon>Sphaeroforma</taxon>
    </lineage>
</organism>
<accession>A0A0L0G2G0</accession>
<dbReference type="PIRSF" id="PIRSF017215">
    <property type="entry name" value="ESCRT2_Vps22"/>
    <property type="match status" value="1"/>
</dbReference>
<dbReference type="OrthoDB" id="283883at2759"/>
<dbReference type="GO" id="GO:0043328">
    <property type="term" value="P:protein transport to vacuole involved in ubiquitin-dependent protein catabolic process via the multivesicular body sorting pathway"/>
    <property type="evidence" value="ECO:0007669"/>
    <property type="project" value="TreeGrafter"/>
</dbReference>
<dbReference type="Pfam" id="PF04157">
    <property type="entry name" value="EAP30"/>
    <property type="match status" value="1"/>
</dbReference>
<dbReference type="STRING" id="667725.A0A0L0G2G0"/>
<name>A0A0L0G2G0_9EUKA</name>
<dbReference type="GeneID" id="25904922"/>
<dbReference type="InterPro" id="IPR036390">
    <property type="entry name" value="WH_DNA-bd_sf"/>
</dbReference>
<dbReference type="EMBL" id="KQ241843">
    <property type="protein sequence ID" value="KNC83322.1"/>
    <property type="molecule type" value="Genomic_DNA"/>
</dbReference>
<dbReference type="eggNOG" id="KOG3341">
    <property type="taxonomic scope" value="Eukaryota"/>
</dbReference>
<dbReference type="PANTHER" id="PTHR12806">
    <property type="entry name" value="EAP30 SUBUNIT OF ELL COMPLEX"/>
    <property type="match status" value="1"/>
</dbReference>
<dbReference type="InterPro" id="IPR040608">
    <property type="entry name" value="Snf8/Vps36"/>
</dbReference>
<dbReference type="Gene3D" id="1.10.10.10">
    <property type="entry name" value="Winged helix-like DNA-binding domain superfamily/Winged helix DNA-binding domain"/>
    <property type="match status" value="2"/>
</dbReference>
<keyword evidence="2" id="KW-0653">Protein transport</keyword>
<keyword evidence="2" id="KW-0813">Transport</keyword>
<dbReference type="SUPFAM" id="SSF46785">
    <property type="entry name" value="Winged helix' DNA-binding domain"/>
    <property type="match status" value="2"/>
</dbReference>
<sequence length="244" mass="27771">MRRRGPGIAGIQRAKRQETVIKQVGAEMEEVEVASMTKQMEVFKSQLEIFATKHKKDIRKNPQFRAQFQQMCVQVGVDPLNSKKGFWSELLGVGDFYFELGVQIVEVCLASQKRNGGLMEMDDVMKSLKKVRPRNAPEVSQDDCERAVKTLKNLGKGFDFLKVGNDSLIQSIPAELNKDHQAVFKLAMESGFVTLSQMIKELKWTKLQATKCLEFLLKETLVWQDDQSGAETTYWFPFLLGRAT</sequence>
<dbReference type="Gene3D" id="6.10.140.180">
    <property type="match status" value="1"/>
</dbReference>
<keyword evidence="4" id="KW-1185">Reference proteome</keyword>
<protein>
    <submittedName>
        <fullName evidence="3">Vacuolar-sorting protein SNF8</fullName>
    </submittedName>
</protein>